<dbReference type="NCBIfam" id="NF041636">
    <property type="entry name" value="slam_lipo"/>
    <property type="match status" value="1"/>
</dbReference>
<dbReference type="EMBL" id="CP006943">
    <property type="protein sequence ID" value="AHG74563.1"/>
    <property type="molecule type" value="Genomic_DNA"/>
</dbReference>
<evidence type="ECO:0000256" key="2">
    <source>
        <dbReference type="SAM" id="SignalP"/>
    </source>
</evidence>
<reference evidence="4 5" key="1">
    <citation type="submission" date="2013-12" db="EMBL/GenBank/DDBJ databases">
        <title>Annotation of the Mannheimia varigena USDA-ARS-USMARC-1296 complete genome.</title>
        <authorList>
            <person name="Harhay G.P."/>
            <person name="Clawson M.L."/>
            <person name="Murray R.W."/>
            <person name="Lubbers B.V."/>
            <person name="Heaton M.P."/>
            <person name="Chitko-Mckown C.G."/>
            <person name="Harhay D.M."/>
            <person name="Smith T.P.L."/>
        </authorList>
    </citation>
    <scope>NUCLEOTIDE SEQUENCE [LARGE SCALE GENOMIC DNA]</scope>
    <source>
        <strain evidence="4 5">USDA-ARS-USMARC-1296</strain>
    </source>
</reference>
<feature type="signal peptide" evidence="2">
    <location>
        <begin position="1"/>
        <end position="19"/>
    </location>
</feature>
<sequence>MNKIVKFSLTLLAAGVISACGSSGGGDNNSSPSATNNTPNTSSPSTNQKPNNNTSNQNNSGNNSANKPATPPPNKVNSSDDMGTAFRTKDSKEFDIKKADTHREILEVDGKKLPVAFPGIYSGSFTDLKAATINGISYKGFTVSGSRYSNVRFGHVDGYVFAQGNVTPESSIPKSGVATYNVDAVFVQNGQASISENHKLNVDFANKTVNGDVAPNVKVTNAKIDGNEFDGKAVHNGKSAELEGRFYGSNASEIGGAYSSSSFSGAFGGKKQ</sequence>
<dbReference type="STRING" id="1433287.X808_340"/>
<dbReference type="InterPro" id="IPR054843">
    <property type="entry name" value="Slam_hemophilin_C"/>
</dbReference>
<organism evidence="4 5">
    <name type="scientific">Mannheimia varigena USDA-ARS-USMARC-1296</name>
    <dbReference type="NCBI Taxonomy" id="1433287"/>
    <lineage>
        <taxon>Bacteria</taxon>
        <taxon>Pseudomonadati</taxon>
        <taxon>Pseudomonadota</taxon>
        <taxon>Gammaproteobacteria</taxon>
        <taxon>Pasteurellales</taxon>
        <taxon>Pasteurellaceae</taxon>
        <taxon>Mannheimia</taxon>
    </lineage>
</organism>
<accession>W0QBE2</accession>
<dbReference type="InterPro" id="IPR011250">
    <property type="entry name" value="OMP/PagP_B-barrel"/>
</dbReference>
<dbReference type="OrthoDB" id="5690948at2"/>
<dbReference type="Gene3D" id="2.40.160.90">
    <property type="match status" value="1"/>
</dbReference>
<feature type="region of interest" description="Disordered" evidence="1">
    <location>
        <begin position="22"/>
        <end position="89"/>
    </location>
</feature>
<name>W0QBE2_9PAST</name>
<dbReference type="PROSITE" id="PS51257">
    <property type="entry name" value="PROKAR_LIPOPROTEIN"/>
    <property type="match status" value="1"/>
</dbReference>
<dbReference type="Proteomes" id="UP000066995">
    <property type="component" value="Chromosome"/>
</dbReference>
<feature type="chain" id="PRO_5004793958" description="Transferrin-binding protein B C-lobe/N-lobe beta-barrel domain-containing protein" evidence="2">
    <location>
        <begin position="20"/>
        <end position="272"/>
    </location>
</feature>
<dbReference type="SUPFAM" id="SSF56925">
    <property type="entry name" value="OMPA-like"/>
    <property type="match status" value="1"/>
</dbReference>
<evidence type="ECO:0000256" key="1">
    <source>
        <dbReference type="SAM" id="MobiDB-lite"/>
    </source>
</evidence>
<dbReference type="PATRIC" id="fig|1433287.3.peg.32"/>
<dbReference type="Pfam" id="PF01298">
    <property type="entry name" value="TbpB_B_D"/>
    <property type="match status" value="1"/>
</dbReference>
<dbReference type="eggNOG" id="ENOG50338ST">
    <property type="taxonomic scope" value="Bacteria"/>
</dbReference>
<dbReference type="HOGENOM" id="CLU_069306_0_0_6"/>
<gene>
    <name evidence="4" type="ORF">X808_340</name>
</gene>
<keyword evidence="5" id="KW-1185">Reference proteome</keyword>
<keyword evidence="2" id="KW-0732">Signal</keyword>
<evidence type="ECO:0000259" key="3">
    <source>
        <dbReference type="Pfam" id="PF01298"/>
    </source>
</evidence>
<proteinExistence type="predicted"/>
<evidence type="ECO:0000313" key="5">
    <source>
        <dbReference type="Proteomes" id="UP000066995"/>
    </source>
</evidence>
<feature type="domain" description="Transferrin-binding protein B C-lobe/N-lobe beta-barrel" evidence="3">
    <location>
        <begin position="172"/>
        <end position="271"/>
    </location>
</feature>
<evidence type="ECO:0000313" key="4">
    <source>
        <dbReference type="EMBL" id="AHG74563.1"/>
    </source>
</evidence>
<protein>
    <recommendedName>
        <fullName evidence="3">Transferrin-binding protein B C-lobe/N-lobe beta-barrel domain-containing protein</fullName>
    </recommendedName>
</protein>
<dbReference type="InterPro" id="IPR001677">
    <property type="entry name" value="TbpB_B_D"/>
</dbReference>
<dbReference type="AlphaFoldDB" id="W0QBE2"/>
<dbReference type="KEGG" id="mvi:X808_340"/>
<feature type="compositionally biased region" description="Low complexity" evidence="1">
    <location>
        <begin position="28"/>
        <end position="68"/>
    </location>
</feature>
<dbReference type="RefSeq" id="WP_025216345.1">
    <property type="nucleotide sequence ID" value="NZ_CP006943.1"/>
</dbReference>